<organism evidence="9 10">
    <name type="scientific">Parvularcula lutaonensis</name>
    <dbReference type="NCBI Taxonomy" id="491923"/>
    <lineage>
        <taxon>Bacteria</taxon>
        <taxon>Pseudomonadati</taxon>
        <taxon>Pseudomonadota</taxon>
        <taxon>Alphaproteobacteria</taxon>
        <taxon>Parvularculales</taxon>
        <taxon>Parvularculaceae</taxon>
        <taxon>Parvularcula</taxon>
    </lineage>
</organism>
<comment type="caution">
    <text evidence="9">The sequence shown here is derived from an EMBL/GenBank/DDBJ whole genome shotgun (WGS) entry which is preliminary data.</text>
</comment>
<evidence type="ECO:0000256" key="2">
    <source>
        <dbReference type="ARBA" id="ARBA00009399"/>
    </source>
</evidence>
<comment type="subcellular location">
    <subcellularLocation>
        <location evidence="1">Membrane</location>
        <topology evidence="1">Multi-pass membrane protein</topology>
    </subcellularLocation>
</comment>
<feature type="transmembrane region" description="Helical" evidence="7">
    <location>
        <begin position="83"/>
        <end position="105"/>
    </location>
</feature>
<dbReference type="InterPro" id="IPR051401">
    <property type="entry name" value="GtrA_CellWall_Glycosyl"/>
</dbReference>
<evidence type="ECO:0000313" key="9">
    <source>
        <dbReference type="EMBL" id="MFC3301717.1"/>
    </source>
</evidence>
<dbReference type="Pfam" id="PF04138">
    <property type="entry name" value="GtrA_DPMS_TM"/>
    <property type="match status" value="1"/>
</dbReference>
<keyword evidence="3 7" id="KW-0812">Transmembrane</keyword>
<keyword evidence="4 7" id="KW-1133">Transmembrane helix</keyword>
<reference evidence="10" key="1">
    <citation type="journal article" date="2019" name="Int. J. Syst. Evol. Microbiol.">
        <title>The Global Catalogue of Microorganisms (GCM) 10K type strain sequencing project: providing services to taxonomists for standard genome sequencing and annotation.</title>
        <authorList>
            <consortium name="The Broad Institute Genomics Platform"/>
            <consortium name="The Broad Institute Genome Sequencing Center for Infectious Disease"/>
            <person name="Wu L."/>
            <person name="Ma J."/>
        </authorList>
    </citation>
    <scope>NUCLEOTIDE SEQUENCE [LARGE SCALE GENOMIC DNA]</scope>
    <source>
        <strain evidence="10">KCTC 22245</strain>
    </source>
</reference>
<feature type="compositionally biased region" description="Basic and acidic residues" evidence="6">
    <location>
        <begin position="148"/>
        <end position="158"/>
    </location>
</feature>
<dbReference type="PANTHER" id="PTHR38459:SF1">
    <property type="entry name" value="PROPHAGE BACTOPRENOL-LINKED GLUCOSE TRANSLOCASE HOMOLOG"/>
    <property type="match status" value="1"/>
</dbReference>
<evidence type="ECO:0000256" key="4">
    <source>
        <dbReference type="ARBA" id="ARBA00022989"/>
    </source>
</evidence>
<keyword evidence="10" id="KW-1185">Reference proteome</keyword>
<feature type="domain" description="GtrA/DPMS transmembrane" evidence="8">
    <location>
        <begin position="19"/>
        <end position="133"/>
    </location>
</feature>
<sequence>MVRQLKDLYAKTDLGALMRFGLVGITSSITYFLIGLAVERLTPIEPFTANLIAYFSAVSISYFGHHYITFRSTRPHREALPRFIPIMVFVLGSNQLMVLVIVNWWGLDYLWALIANVTMVPPLTYIFSALFAFGAPERRSSPPPDSGSRLDTDEHCAPERPVSPGS</sequence>
<evidence type="ECO:0000313" key="10">
    <source>
        <dbReference type="Proteomes" id="UP001595607"/>
    </source>
</evidence>
<feature type="transmembrane region" description="Helical" evidence="7">
    <location>
        <begin position="44"/>
        <end position="63"/>
    </location>
</feature>
<name>A0ABV7M9X0_9PROT</name>
<feature type="transmembrane region" description="Helical" evidence="7">
    <location>
        <begin position="20"/>
        <end position="38"/>
    </location>
</feature>
<evidence type="ECO:0000256" key="7">
    <source>
        <dbReference type="SAM" id="Phobius"/>
    </source>
</evidence>
<feature type="region of interest" description="Disordered" evidence="6">
    <location>
        <begin position="137"/>
        <end position="166"/>
    </location>
</feature>
<evidence type="ECO:0000256" key="5">
    <source>
        <dbReference type="ARBA" id="ARBA00023136"/>
    </source>
</evidence>
<gene>
    <name evidence="9" type="ORF">ACFONP_03090</name>
</gene>
<evidence type="ECO:0000259" key="8">
    <source>
        <dbReference type="Pfam" id="PF04138"/>
    </source>
</evidence>
<dbReference type="InterPro" id="IPR007267">
    <property type="entry name" value="GtrA_DPMS_TM"/>
</dbReference>
<feature type="transmembrane region" description="Helical" evidence="7">
    <location>
        <begin position="111"/>
        <end position="133"/>
    </location>
</feature>
<comment type="similarity">
    <text evidence="2">Belongs to the GtrA family.</text>
</comment>
<dbReference type="Proteomes" id="UP001595607">
    <property type="component" value="Unassembled WGS sequence"/>
</dbReference>
<proteinExistence type="inferred from homology"/>
<evidence type="ECO:0000256" key="6">
    <source>
        <dbReference type="SAM" id="MobiDB-lite"/>
    </source>
</evidence>
<accession>A0ABV7M9X0</accession>
<dbReference type="EMBL" id="JBHRVA010000002">
    <property type="protein sequence ID" value="MFC3301717.1"/>
    <property type="molecule type" value="Genomic_DNA"/>
</dbReference>
<dbReference type="PANTHER" id="PTHR38459">
    <property type="entry name" value="PROPHAGE BACTOPRENOL-LINKED GLUCOSE TRANSLOCASE HOMOLOG"/>
    <property type="match status" value="1"/>
</dbReference>
<keyword evidence="5 7" id="KW-0472">Membrane</keyword>
<evidence type="ECO:0000256" key="3">
    <source>
        <dbReference type="ARBA" id="ARBA00022692"/>
    </source>
</evidence>
<protein>
    <submittedName>
        <fullName evidence="9">GtrA family protein</fullName>
    </submittedName>
</protein>
<evidence type="ECO:0000256" key="1">
    <source>
        <dbReference type="ARBA" id="ARBA00004141"/>
    </source>
</evidence>
<dbReference type="RefSeq" id="WP_189573258.1">
    <property type="nucleotide sequence ID" value="NZ_BMXU01000001.1"/>
</dbReference>